<dbReference type="GO" id="GO:0016787">
    <property type="term" value="F:hydrolase activity"/>
    <property type="evidence" value="ECO:0007669"/>
    <property type="project" value="UniProtKB-KW"/>
</dbReference>
<dbReference type="SUPFAM" id="SSF53474">
    <property type="entry name" value="alpha/beta-Hydrolases"/>
    <property type="match status" value="1"/>
</dbReference>
<feature type="domain" description="Carboxylesterase type B" evidence="4">
    <location>
        <begin position="361"/>
        <end position="470"/>
    </location>
</feature>
<dbReference type="OrthoDB" id="408631at2759"/>
<feature type="chain" id="PRO_5005102524" description="Carboxylic ester hydrolase" evidence="3">
    <location>
        <begin position="21"/>
        <end position="497"/>
    </location>
</feature>
<organism evidence="5 6">
    <name type="scientific">Pycnoporus cinnabarinus</name>
    <name type="common">Cinnabar-red polypore</name>
    <name type="synonym">Trametes cinnabarina</name>
    <dbReference type="NCBI Taxonomy" id="5643"/>
    <lineage>
        <taxon>Eukaryota</taxon>
        <taxon>Fungi</taxon>
        <taxon>Dikarya</taxon>
        <taxon>Basidiomycota</taxon>
        <taxon>Agaricomycotina</taxon>
        <taxon>Agaricomycetes</taxon>
        <taxon>Polyporales</taxon>
        <taxon>Polyporaceae</taxon>
        <taxon>Trametes</taxon>
    </lineage>
</organism>
<evidence type="ECO:0000256" key="1">
    <source>
        <dbReference type="ARBA" id="ARBA00005964"/>
    </source>
</evidence>
<dbReference type="PROSITE" id="PS00122">
    <property type="entry name" value="CARBOXYLESTERASE_B_1"/>
    <property type="match status" value="1"/>
</dbReference>
<dbReference type="InterPro" id="IPR029058">
    <property type="entry name" value="AB_hydrolase_fold"/>
</dbReference>
<dbReference type="ESTHER" id="pycci-a0a060slh8">
    <property type="family name" value="Fungal_carboxylesterase_lipase"/>
</dbReference>
<protein>
    <recommendedName>
        <fullName evidence="3">Carboxylic ester hydrolase</fullName>
        <ecNumber evidence="3">3.1.1.-</ecNumber>
    </recommendedName>
</protein>
<dbReference type="STRING" id="5643.A0A060SLH8"/>
<dbReference type="AlphaFoldDB" id="A0A060SLH8"/>
<dbReference type="InterPro" id="IPR050309">
    <property type="entry name" value="Type-B_Carboxylest/Lipase"/>
</dbReference>
<dbReference type="EMBL" id="CCBP010000119">
    <property type="protein sequence ID" value="CDO73084.1"/>
    <property type="molecule type" value="Genomic_DNA"/>
</dbReference>
<dbReference type="InterPro" id="IPR002018">
    <property type="entry name" value="CarbesteraseB"/>
</dbReference>
<evidence type="ECO:0000313" key="6">
    <source>
        <dbReference type="Proteomes" id="UP000029665"/>
    </source>
</evidence>
<feature type="signal peptide" evidence="3">
    <location>
        <begin position="1"/>
        <end position="20"/>
    </location>
</feature>
<dbReference type="HOGENOM" id="CLU_006586_10_6_1"/>
<comment type="caution">
    <text evidence="5">The sequence shown here is derived from an EMBL/GenBank/DDBJ whole genome shotgun (WGS) entry which is preliminary data.</text>
</comment>
<keyword evidence="3" id="KW-0732">Signal</keyword>
<evidence type="ECO:0000313" key="5">
    <source>
        <dbReference type="EMBL" id="CDO73084.1"/>
    </source>
</evidence>
<keyword evidence="6" id="KW-1185">Reference proteome</keyword>
<name>A0A060SLH8_PYCCI</name>
<dbReference type="Pfam" id="PF00135">
    <property type="entry name" value="COesterase"/>
    <property type="match status" value="2"/>
</dbReference>
<dbReference type="Proteomes" id="UP000029665">
    <property type="component" value="Unassembled WGS sequence"/>
</dbReference>
<evidence type="ECO:0000256" key="2">
    <source>
        <dbReference type="ARBA" id="ARBA00022801"/>
    </source>
</evidence>
<proteinExistence type="inferred from homology"/>
<gene>
    <name evidence="5" type="ORF">BN946_scf185007.g138</name>
</gene>
<evidence type="ECO:0000259" key="4">
    <source>
        <dbReference type="Pfam" id="PF00135"/>
    </source>
</evidence>
<keyword evidence="2 3" id="KW-0378">Hydrolase</keyword>
<dbReference type="InterPro" id="IPR019826">
    <property type="entry name" value="Carboxylesterase_B_AS"/>
</dbReference>
<dbReference type="OMA" id="AWYTDEM"/>
<dbReference type="Gene3D" id="3.40.50.1820">
    <property type="entry name" value="alpha/beta hydrolase"/>
    <property type="match status" value="2"/>
</dbReference>
<evidence type="ECO:0000256" key="3">
    <source>
        <dbReference type="RuleBase" id="RU361235"/>
    </source>
</evidence>
<accession>A0A060SLH8</accession>
<feature type="domain" description="Carboxylesterase type B" evidence="4">
    <location>
        <begin position="29"/>
        <end position="293"/>
    </location>
</feature>
<dbReference type="EC" id="3.1.1.-" evidence="3"/>
<sequence>MARLAYALCLFLSLLSSAFAASDAPSPSLVVRTTSGIFKGQSTGNGTDRWLGIPFAEPPVGSLRFKAPVAITKASSNVKNAFTFGNACPQAPSDSLGAPISEDCLFLNARRTSYRCPNFKFTFSTQVFRPSGINSAQNLPVLVWFYGGAFMNGAASDPEFNPTSDIHWHSNYRVNTFGFLASRHVPPEDLNAGLHDQQMALAFLQENVAAFGGDPEKVTIWGQSAGAGSVEAHILFPPSKPSFRAAILDSSTGPFKTAPPASRYDDPGFPYALLLEKTGCPEGPESFVCLQRVPFELNEGTIFSQAVRNLSVPSAQENAAFDTFIKELLIDPSTVTQDVFDTINKLFPANDSSLGGPFNTGDSLFDRAEAWYTDNMYLGPRRLFFDKAASTQPLYAYHFREFIPGQDPTLGVFHASELILLFGAFPAVEQQFAEQMADFYINFINDLDPGAPWPRFTPNSKNELQLMRDNITVIPDDFDLAKTTFLESTRVLAEFQK</sequence>
<comment type="similarity">
    <text evidence="1 3">Belongs to the type-B carboxylesterase/lipase family.</text>
</comment>
<dbReference type="PANTHER" id="PTHR11559">
    <property type="entry name" value="CARBOXYLESTERASE"/>
    <property type="match status" value="1"/>
</dbReference>
<reference evidence="5" key="1">
    <citation type="submission" date="2014-01" db="EMBL/GenBank/DDBJ databases">
        <title>The genome of the white-rot fungus Pycnoporus cinnabarinus: a basidiomycete model with a versatile arsenal for lignocellulosic biomass breakdown.</title>
        <authorList>
            <person name="Levasseur A."/>
            <person name="Lomascolo A."/>
            <person name="Ruiz-Duenas F.J."/>
            <person name="Uzan E."/>
            <person name="Piumi F."/>
            <person name="Kues U."/>
            <person name="Ram A.F.J."/>
            <person name="Murat C."/>
            <person name="Haon M."/>
            <person name="Benoit I."/>
            <person name="Arfi Y."/>
            <person name="Chevret D."/>
            <person name="Drula E."/>
            <person name="Kwon M.J."/>
            <person name="Gouret P."/>
            <person name="Lesage-Meessen L."/>
            <person name="Lombard V."/>
            <person name="Mariette J."/>
            <person name="Noirot C."/>
            <person name="Park J."/>
            <person name="Patyshakuliyeva A."/>
            <person name="Wieneger R.A.B."/>
            <person name="Wosten H.A.B."/>
            <person name="Martin F."/>
            <person name="Coutinho P.M."/>
            <person name="de Vries R."/>
            <person name="Martinez A.T."/>
            <person name="Klopp C."/>
            <person name="Pontarotti P."/>
            <person name="Henrissat B."/>
            <person name="Record E."/>
        </authorList>
    </citation>
    <scope>NUCLEOTIDE SEQUENCE [LARGE SCALE GENOMIC DNA]</scope>
    <source>
        <strain evidence="5">BRFM137</strain>
    </source>
</reference>